<evidence type="ECO:0000313" key="2">
    <source>
        <dbReference type="EMBL" id="CAL5133523.1"/>
    </source>
</evidence>
<comment type="caution">
    <text evidence="2">The sequence shown here is derived from an EMBL/GenBank/DDBJ whole genome shotgun (WGS) entry which is preliminary data.</text>
</comment>
<dbReference type="AlphaFoldDB" id="A0AAV2T7X5"/>
<dbReference type="InterPro" id="IPR045182">
    <property type="entry name" value="JINGUBANG-like"/>
</dbReference>
<dbReference type="PANTHER" id="PTHR22844">
    <property type="entry name" value="F-BOX AND WD40 DOMAIN PROTEIN"/>
    <property type="match status" value="1"/>
</dbReference>
<dbReference type="EMBL" id="CAXLJL010000156">
    <property type="protein sequence ID" value="CAL5133523.1"/>
    <property type="molecule type" value="Genomic_DNA"/>
</dbReference>
<accession>A0AAV2T7X5</accession>
<organism evidence="2 3">
    <name type="scientific">Calicophoron daubneyi</name>
    <name type="common">Rumen fluke</name>
    <name type="synonym">Paramphistomum daubneyi</name>
    <dbReference type="NCBI Taxonomy" id="300641"/>
    <lineage>
        <taxon>Eukaryota</taxon>
        <taxon>Metazoa</taxon>
        <taxon>Spiralia</taxon>
        <taxon>Lophotrochozoa</taxon>
        <taxon>Platyhelminthes</taxon>
        <taxon>Trematoda</taxon>
        <taxon>Digenea</taxon>
        <taxon>Plagiorchiida</taxon>
        <taxon>Pronocephalata</taxon>
        <taxon>Paramphistomoidea</taxon>
        <taxon>Paramphistomidae</taxon>
        <taxon>Calicophoron</taxon>
    </lineage>
</organism>
<dbReference type="PANTHER" id="PTHR22844:SF387">
    <property type="entry name" value="F3I6.5 PROTEIN"/>
    <property type="match status" value="1"/>
</dbReference>
<feature type="repeat" description="WD" evidence="1">
    <location>
        <begin position="211"/>
        <end position="246"/>
    </location>
</feature>
<reference evidence="2" key="1">
    <citation type="submission" date="2024-06" db="EMBL/GenBank/DDBJ databases">
        <authorList>
            <person name="Liu X."/>
            <person name="Lenzi L."/>
            <person name="Haldenby T S."/>
            <person name="Uol C."/>
        </authorList>
    </citation>
    <scope>NUCLEOTIDE SEQUENCE</scope>
</reference>
<protein>
    <submittedName>
        <fullName evidence="2">Uncharacterized protein</fullName>
    </submittedName>
</protein>
<dbReference type="InterPro" id="IPR036322">
    <property type="entry name" value="WD40_repeat_dom_sf"/>
</dbReference>
<sequence length="580" mass="64753">MAVEHYRRALSKALGTSRSSLTTPSSGPLSCLQHVLSILGSGTLKLNQRASRLPLVRTAVEHHSELQSANALSCTGTSDLKYPEYLVFKKGPGKGMPLMPDRACLRKKSPKEMNIPDVNQPIFATFIADKVQQLLCGTADGIISFEVDLHRVSGRFVSRKRHTTLDGHRDIVTCITQAENRLFSAGFDRRLVVYDISGSAEPKAAVSNVVREAHNGIISYLATGQNNSRQTVVISGSYDRLVKVWNEEGQLLNIIRGFSHPIVGIAYVPLTNTFWVSSLDTPIKVIDMETAIEVTDICGSFSDKNCCLQYGCRLKFCPDISVLVVCSPRGYLMTWRNNTRSSVAVMQAEAGILCLTQDKLAPQNFFSNGTDNRLFKWERKGTTHFTYVHEEVLIKDSMEDCLQRTVDLKVRNFPVKAKHLDALRTLFPPTLFVKPLYPLTAVSSLSSADKNQCEQLIAACEDGVIYVFGYDYKETKSFLMSTSNEVSAKNEDKKDAQEDAEMQLLDINHLWNAPNLRKVINKLKQLEGCTLGEECTEIDSGEDNEQTTTATEFMSPHPINQPEDKAEFLFFIFICSVVYM</sequence>
<name>A0AAV2T7X5_CALDB</name>
<dbReference type="Proteomes" id="UP001497525">
    <property type="component" value="Unassembled WGS sequence"/>
</dbReference>
<evidence type="ECO:0000256" key="1">
    <source>
        <dbReference type="PROSITE-ProRule" id="PRU00221"/>
    </source>
</evidence>
<dbReference type="Pfam" id="PF00400">
    <property type="entry name" value="WD40"/>
    <property type="match status" value="2"/>
</dbReference>
<evidence type="ECO:0000313" key="3">
    <source>
        <dbReference type="Proteomes" id="UP001497525"/>
    </source>
</evidence>
<dbReference type="InterPro" id="IPR015943">
    <property type="entry name" value="WD40/YVTN_repeat-like_dom_sf"/>
</dbReference>
<keyword evidence="1" id="KW-0853">WD repeat</keyword>
<dbReference type="SUPFAM" id="SSF50978">
    <property type="entry name" value="WD40 repeat-like"/>
    <property type="match status" value="1"/>
</dbReference>
<dbReference type="PROSITE" id="PS50082">
    <property type="entry name" value="WD_REPEATS_2"/>
    <property type="match status" value="1"/>
</dbReference>
<dbReference type="SMART" id="SM00320">
    <property type="entry name" value="WD40"/>
    <property type="match status" value="6"/>
</dbReference>
<dbReference type="Gene3D" id="2.130.10.10">
    <property type="entry name" value="YVTN repeat-like/Quinoprotein amine dehydrogenase"/>
    <property type="match status" value="1"/>
</dbReference>
<gene>
    <name evidence="2" type="ORF">CDAUBV1_LOCUS6751</name>
</gene>
<proteinExistence type="predicted"/>
<dbReference type="InterPro" id="IPR001680">
    <property type="entry name" value="WD40_rpt"/>
</dbReference>